<dbReference type="EMBL" id="JAATLK010000001">
    <property type="protein sequence ID" value="NIZ47362.1"/>
    <property type="molecule type" value="Genomic_DNA"/>
</dbReference>
<keyword evidence="4" id="KW-0574">Periplasm</keyword>
<evidence type="ECO:0000313" key="7">
    <source>
        <dbReference type="EMBL" id="NIZ47362.1"/>
    </source>
</evidence>
<dbReference type="Gene3D" id="3.40.190.10">
    <property type="entry name" value="Periplasmic binding protein-like II"/>
    <property type="match status" value="2"/>
</dbReference>
<protein>
    <submittedName>
        <fullName evidence="7">Extracellular solute-binding protein</fullName>
    </submittedName>
</protein>
<dbReference type="Pfam" id="PF13416">
    <property type="entry name" value="SBP_bac_8"/>
    <property type="match status" value="1"/>
</dbReference>
<dbReference type="PRINTS" id="PR00909">
    <property type="entry name" value="SPERMDNBNDNG"/>
</dbReference>
<dbReference type="SUPFAM" id="SSF53850">
    <property type="entry name" value="Periplasmic binding protein-like II"/>
    <property type="match status" value="1"/>
</dbReference>
<dbReference type="InterPro" id="IPR006059">
    <property type="entry name" value="SBP"/>
</dbReference>
<evidence type="ECO:0000313" key="8">
    <source>
        <dbReference type="Proteomes" id="UP000752013"/>
    </source>
</evidence>
<feature type="binding site" evidence="5">
    <location>
        <begin position="165"/>
        <end position="168"/>
    </location>
    <ligand>
        <name>spermidine</name>
        <dbReference type="ChEBI" id="CHEBI:57834"/>
    </ligand>
</feature>
<organism evidence="7 8">
    <name type="scientific">Entomospira nematocerorum</name>
    <dbReference type="NCBI Taxonomy" id="2719987"/>
    <lineage>
        <taxon>Bacteria</taxon>
        <taxon>Pseudomonadati</taxon>
        <taxon>Spirochaetota</taxon>
        <taxon>Spirochaetia</taxon>
        <taxon>Spirochaetales</taxon>
        <taxon>Spirochaetaceae</taxon>
        <taxon>Entomospira</taxon>
    </lineage>
</organism>
<accession>A0A968GCJ0</accession>
<comment type="caution">
    <text evidence="7">The sequence shown here is derived from an EMBL/GenBank/DDBJ whole genome shotgun (WGS) entry which is preliminary data.</text>
</comment>
<dbReference type="RefSeq" id="WP_167703779.1">
    <property type="nucleotide sequence ID" value="NZ_CP118168.1"/>
</dbReference>
<keyword evidence="8" id="KW-1185">Reference proteome</keyword>
<proteinExistence type="predicted"/>
<evidence type="ECO:0000256" key="6">
    <source>
        <dbReference type="SAM" id="SignalP"/>
    </source>
</evidence>
<comment type="subcellular location">
    <subcellularLocation>
        <location evidence="1">Periplasm</location>
    </subcellularLocation>
</comment>
<keyword evidence="3 6" id="KW-0732">Signal</keyword>
<evidence type="ECO:0000256" key="3">
    <source>
        <dbReference type="ARBA" id="ARBA00022729"/>
    </source>
</evidence>
<dbReference type="PANTHER" id="PTHR30222">
    <property type="entry name" value="SPERMIDINE/PUTRESCINE-BINDING PERIPLASMIC PROTEIN"/>
    <property type="match status" value="1"/>
</dbReference>
<gene>
    <name evidence="7" type="ORF">HCT46_05480</name>
</gene>
<evidence type="ECO:0000256" key="2">
    <source>
        <dbReference type="ARBA" id="ARBA00022448"/>
    </source>
</evidence>
<dbReference type="InterPro" id="IPR001188">
    <property type="entry name" value="Sperm_putr-bd"/>
</dbReference>
<dbReference type="PANTHER" id="PTHR30222:SF17">
    <property type="entry name" value="SPERMIDINE_PUTRESCINE-BINDING PERIPLASMIC PROTEIN"/>
    <property type="match status" value="1"/>
</dbReference>
<feature type="chain" id="PRO_5037743387" evidence="6">
    <location>
        <begin position="24"/>
        <end position="342"/>
    </location>
</feature>
<reference evidence="7" key="1">
    <citation type="submission" date="2020-03" db="EMBL/GenBank/DDBJ databases">
        <title>Spirochaetal bacteria isolated from arthropods constitute a novel genus Entomospira genus novum within the order Spirochaetales.</title>
        <authorList>
            <person name="Grana-Miraglia L."/>
            <person name="Sikutova S."/>
            <person name="Fingerle V."/>
            <person name="Sing A."/>
            <person name="Castillo-Ramirez S."/>
            <person name="Margos G."/>
            <person name="Rudolf I."/>
        </authorList>
    </citation>
    <scope>NUCLEOTIDE SEQUENCE</scope>
    <source>
        <strain evidence="7">BR208</strain>
    </source>
</reference>
<keyword evidence="2" id="KW-0813">Transport</keyword>
<dbReference type="PIRSF" id="PIRSF019574">
    <property type="entry name" value="Periplasmic_polyamine_BP"/>
    <property type="match status" value="1"/>
</dbReference>
<name>A0A968GCJ0_9SPIO</name>
<dbReference type="GO" id="GO:0019808">
    <property type="term" value="F:polyamine binding"/>
    <property type="evidence" value="ECO:0007669"/>
    <property type="project" value="InterPro"/>
</dbReference>
<dbReference type="PROSITE" id="PS51257">
    <property type="entry name" value="PROKAR_LIPOPROTEIN"/>
    <property type="match status" value="1"/>
</dbReference>
<evidence type="ECO:0000256" key="1">
    <source>
        <dbReference type="ARBA" id="ARBA00004418"/>
    </source>
</evidence>
<dbReference type="Proteomes" id="UP000752013">
    <property type="component" value="Unassembled WGS sequence"/>
</dbReference>
<evidence type="ECO:0000256" key="5">
    <source>
        <dbReference type="PIRSR" id="PIRSR019574-1"/>
    </source>
</evidence>
<feature type="signal peptide" evidence="6">
    <location>
        <begin position="1"/>
        <end position="23"/>
    </location>
</feature>
<evidence type="ECO:0000256" key="4">
    <source>
        <dbReference type="ARBA" id="ARBA00022764"/>
    </source>
</evidence>
<dbReference type="AlphaFoldDB" id="A0A968GCJ0"/>
<sequence>MKKLRALSAIVLMFVLVSCSSHKKDTLYLFNWSYYIPDDVLHDFKKETGIKVILDTYDSNESMYAKLRTGNAQYDIVVPSSDYVELLQREGMLAPIERDKLTNLSYIDEDILAMLTFDKDQEWSAPYFIGATGININRGRIGDQDPSWSIFASESLRGRMTMMNDMRESLGAALAYNGFSINSTDPMEIEIAKNTLLKWKKNLLKFDAEMFGKDFASGSIAVAHGYAEVVLTELEEADGIDYQYLLPKEGGVIYVDSLVVLANSENQENAHIFINYLLRPDIHARIADTFHYPVLTEEAQKLRKKRSAYDIRDALDLGYEVKRDLGDKNSLYTQAWSEILKS</sequence>
<dbReference type="GO" id="GO:0015846">
    <property type="term" value="P:polyamine transport"/>
    <property type="evidence" value="ECO:0007669"/>
    <property type="project" value="InterPro"/>
</dbReference>
<dbReference type="GO" id="GO:0042597">
    <property type="term" value="C:periplasmic space"/>
    <property type="evidence" value="ECO:0007669"/>
    <property type="project" value="UniProtKB-SubCell"/>
</dbReference>